<sequence length="59" mass="7008">MIMYLVIINLLAAIGLAAIIYIIEEIKTEKKKKRKEKFEQDVREVLFKVLDQIKEEEND</sequence>
<organism evidence="1 2">
    <name type="scientific">Enterococcus phage vB_EhiS_268</name>
    <dbReference type="NCBI Taxonomy" id="2736817"/>
    <lineage>
        <taxon>Viruses</taxon>
        <taxon>Duplodnaviria</taxon>
        <taxon>Heunggongvirae</taxon>
        <taxon>Uroviricota</taxon>
        <taxon>Caudoviricetes</taxon>
        <taxon>Delfunavirus</taxon>
        <taxon>Delfunavirus v268</taxon>
    </lineage>
</organism>
<evidence type="ECO:0000313" key="2">
    <source>
        <dbReference type="Proteomes" id="UP000545774"/>
    </source>
</evidence>
<comment type="caution">
    <text evidence="1">The sequence shown here is derived from an EMBL/GenBank/DDBJ whole genome shotgun (WGS) entry which is preliminary data.</text>
</comment>
<protein>
    <submittedName>
        <fullName evidence="1">Uncharacterized protein</fullName>
    </submittedName>
</protein>
<accession>A0ACA9ASZ4</accession>
<name>A0ACA9ASZ4_9CAUD</name>
<proteinExistence type="predicted"/>
<keyword evidence="2" id="KW-1185">Reference proteome</keyword>
<dbReference type="EMBL" id="CAJDKB010000002">
    <property type="protein sequence ID" value="CAD0299937.1"/>
    <property type="molecule type" value="Genomic_DNA"/>
</dbReference>
<dbReference type="Proteomes" id="UP000545774">
    <property type="component" value="Unassembled WGS sequence"/>
</dbReference>
<reference evidence="1" key="1">
    <citation type="submission" date="2020-07" db="EMBL/GenBank/DDBJ databases">
        <authorList>
            <person name="Ladero V."/>
        </authorList>
    </citation>
    <scope>NUCLEOTIDE SEQUENCE</scope>
</reference>
<evidence type="ECO:0000313" key="1">
    <source>
        <dbReference type="EMBL" id="CAD0299937.1"/>
    </source>
</evidence>